<dbReference type="InterPro" id="IPR035979">
    <property type="entry name" value="RBD_domain_sf"/>
</dbReference>
<dbReference type="InterPro" id="IPR024326">
    <property type="entry name" value="RRP7_C"/>
</dbReference>
<dbReference type="PANTHER" id="PTHR13191">
    <property type="entry name" value="RIBOSOMAL RNA PROCESSING PROTEIN 7-RELATED"/>
    <property type="match status" value="1"/>
</dbReference>
<comment type="similarity">
    <text evidence="1">Belongs to the RRP7 family.</text>
</comment>
<feature type="domain" description="Rrp7 RRM-like N-terminal" evidence="4">
    <location>
        <begin position="31"/>
        <end position="116"/>
    </location>
</feature>
<dbReference type="InterPro" id="IPR012677">
    <property type="entry name" value="Nucleotide-bd_a/b_plait_sf"/>
</dbReference>
<accession>A0A4P9Z7R8</accession>
<dbReference type="GO" id="GO:0003676">
    <property type="term" value="F:nucleic acid binding"/>
    <property type="evidence" value="ECO:0007669"/>
    <property type="project" value="InterPro"/>
</dbReference>
<dbReference type="Pfam" id="PF12923">
    <property type="entry name" value="RRP7"/>
    <property type="match status" value="1"/>
</dbReference>
<evidence type="ECO:0000259" key="3">
    <source>
        <dbReference type="Pfam" id="PF12923"/>
    </source>
</evidence>
<dbReference type="InterPro" id="IPR040447">
    <property type="entry name" value="RRM_Rrp7"/>
</dbReference>
<dbReference type="CDD" id="cd12932">
    <property type="entry name" value="RRP7_like"/>
    <property type="match status" value="1"/>
</dbReference>
<dbReference type="AlphaFoldDB" id="A0A4P9Z7R8"/>
<evidence type="ECO:0000313" key="6">
    <source>
        <dbReference type="Proteomes" id="UP000278143"/>
    </source>
</evidence>
<dbReference type="SUPFAM" id="SSF54928">
    <property type="entry name" value="RNA-binding domain, RBD"/>
    <property type="match status" value="1"/>
</dbReference>
<feature type="region of interest" description="Disordered" evidence="2">
    <location>
        <begin position="1"/>
        <end position="23"/>
    </location>
</feature>
<dbReference type="PANTHER" id="PTHR13191:SF0">
    <property type="entry name" value="RIBOSOMAL RNA-PROCESSING PROTEIN 7 HOMOLOG A-RELATED"/>
    <property type="match status" value="1"/>
</dbReference>
<dbReference type="InterPro" id="IPR040446">
    <property type="entry name" value="RRP7"/>
</dbReference>
<name>A0A4P9Z7R8_9FUNG</name>
<evidence type="ECO:0000259" key="4">
    <source>
        <dbReference type="Pfam" id="PF17799"/>
    </source>
</evidence>
<dbReference type="Proteomes" id="UP000278143">
    <property type="component" value="Unassembled WGS sequence"/>
</dbReference>
<reference evidence="6" key="1">
    <citation type="journal article" date="2018" name="Nat. Microbiol.">
        <title>Leveraging single-cell genomics to expand the fungal tree of life.</title>
        <authorList>
            <person name="Ahrendt S.R."/>
            <person name="Quandt C.A."/>
            <person name="Ciobanu D."/>
            <person name="Clum A."/>
            <person name="Salamov A."/>
            <person name="Andreopoulos B."/>
            <person name="Cheng J.F."/>
            <person name="Woyke T."/>
            <person name="Pelin A."/>
            <person name="Henrissat B."/>
            <person name="Reynolds N.K."/>
            <person name="Benny G.L."/>
            <person name="Smith M.E."/>
            <person name="James T.Y."/>
            <person name="Grigoriev I.V."/>
        </authorList>
    </citation>
    <scope>NUCLEOTIDE SEQUENCE [LARGE SCALE GENOMIC DNA]</scope>
    <source>
        <strain evidence="6">Benny S71-1</strain>
    </source>
</reference>
<feature type="domain" description="Ribosomal RNA-processing protein 7 C-terminal" evidence="3">
    <location>
        <begin position="206"/>
        <end position="302"/>
    </location>
</feature>
<dbReference type="Pfam" id="PF17799">
    <property type="entry name" value="RRM_Rrp7"/>
    <property type="match status" value="1"/>
</dbReference>
<evidence type="ECO:0000256" key="2">
    <source>
        <dbReference type="SAM" id="MobiDB-lite"/>
    </source>
</evidence>
<keyword evidence="6" id="KW-1185">Reference proteome</keyword>
<feature type="region of interest" description="Disordered" evidence="2">
    <location>
        <begin position="64"/>
        <end position="86"/>
    </location>
</feature>
<sequence length="305" mass="34395">MAKGSKKNKRQQSQPAKDDGSRAKVLAVQDGFRVLPLQMPACPSDSGGATTVVHYIYFKQHQMHGSRQPDASDNDSDDDAATGGRVPEEGRMLFVLNLPVDTTEADVRHWFREAGAIEAVRFKTLQQHEEMHGMAGDEAVAWRKNRGRPLLDAGSYAHVVFLEPLGLQRALSLTARTRRWRDDATSEKSRSQLALGLERYKLAYNQSRPSAALLNKQANAYIVAYEEEERRKQAIESAMYNVPDADGFVTVVRQHRKRGNTDGRATVKAVRAEDAAKLKEKSGQGREKVDFYRFQHREAKRESKW</sequence>
<dbReference type="GO" id="GO:0032545">
    <property type="term" value="C:CURI complex"/>
    <property type="evidence" value="ECO:0007669"/>
    <property type="project" value="TreeGrafter"/>
</dbReference>
<dbReference type="Gene3D" id="3.30.70.330">
    <property type="match status" value="1"/>
</dbReference>
<protein>
    <submittedName>
        <fullName evidence="5">Ribosomal RNA-processing protein 7-domain-containing protein</fullName>
    </submittedName>
</protein>
<dbReference type="GO" id="GO:0006364">
    <property type="term" value="P:rRNA processing"/>
    <property type="evidence" value="ECO:0007669"/>
    <property type="project" value="TreeGrafter"/>
</dbReference>
<evidence type="ECO:0000313" key="5">
    <source>
        <dbReference type="EMBL" id="RKP27961.1"/>
    </source>
</evidence>
<evidence type="ECO:0000256" key="1">
    <source>
        <dbReference type="ARBA" id="ARBA00006110"/>
    </source>
</evidence>
<dbReference type="GO" id="GO:0034456">
    <property type="term" value="C:UTP-C complex"/>
    <property type="evidence" value="ECO:0007669"/>
    <property type="project" value="TreeGrafter"/>
</dbReference>
<proteinExistence type="inferred from homology"/>
<gene>
    <name evidence="5" type="ORF">SYNPS1DRAFT_26422</name>
</gene>
<dbReference type="EMBL" id="KZ989131">
    <property type="protein sequence ID" value="RKP27961.1"/>
    <property type="molecule type" value="Genomic_DNA"/>
</dbReference>
<feature type="compositionally biased region" description="Basic residues" evidence="2">
    <location>
        <begin position="1"/>
        <end position="10"/>
    </location>
</feature>
<dbReference type="OrthoDB" id="5390at2759"/>
<organism evidence="5 6">
    <name type="scientific">Syncephalis pseudoplumigaleata</name>
    <dbReference type="NCBI Taxonomy" id="1712513"/>
    <lineage>
        <taxon>Eukaryota</taxon>
        <taxon>Fungi</taxon>
        <taxon>Fungi incertae sedis</taxon>
        <taxon>Zoopagomycota</taxon>
        <taxon>Zoopagomycotina</taxon>
        <taxon>Zoopagomycetes</taxon>
        <taxon>Zoopagales</taxon>
        <taxon>Piptocephalidaceae</taxon>
        <taxon>Syncephalis</taxon>
    </lineage>
</organism>
<dbReference type="GO" id="GO:0000028">
    <property type="term" value="P:ribosomal small subunit assembly"/>
    <property type="evidence" value="ECO:0007669"/>
    <property type="project" value="TreeGrafter"/>
</dbReference>